<dbReference type="InterPro" id="IPR014085">
    <property type="entry name" value="Allophanate_hydrolase"/>
</dbReference>
<dbReference type="Gene3D" id="3.10.490.10">
    <property type="entry name" value="Gamma-glutamyl cyclotransferase-like"/>
    <property type="match status" value="1"/>
</dbReference>
<dbReference type="InterPro" id="IPR036928">
    <property type="entry name" value="AS_sf"/>
</dbReference>
<dbReference type="NCBIfam" id="NF006043">
    <property type="entry name" value="PRK08186.1"/>
    <property type="match status" value="1"/>
</dbReference>
<dbReference type="Proteomes" id="UP000180098">
    <property type="component" value="Unassembled WGS sequence"/>
</dbReference>
<dbReference type="NCBIfam" id="TIGR02713">
    <property type="entry name" value="allophanate_hyd"/>
    <property type="match status" value="1"/>
</dbReference>
<dbReference type="Gene3D" id="1.20.58.1700">
    <property type="match status" value="1"/>
</dbReference>
<evidence type="ECO:0000259" key="2">
    <source>
        <dbReference type="Pfam" id="PF21986"/>
    </source>
</evidence>
<dbReference type="PANTHER" id="PTHR11895:SF169">
    <property type="entry name" value="GLUTAMYL-TRNA(GLN) AMIDOTRANSFERASE"/>
    <property type="match status" value="1"/>
</dbReference>
<dbReference type="Pfam" id="PF21986">
    <property type="entry name" value="AH_C"/>
    <property type="match status" value="1"/>
</dbReference>
<feature type="domain" description="Amidase" evidence="1">
    <location>
        <begin position="66"/>
        <end position="437"/>
    </location>
</feature>
<comment type="caution">
    <text evidence="3">The sequence shown here is derived from an EMBL/GenBank/DDBJ whole genome shotgun (WGS) entry which is preliminary data.</text>
</comment>
<dbReference type="Pfam" id="PF01425">
    <property type="entry name" value="Amidase"/>
    <property type="match status" value="1"/>
</dbReference>
<dbReference type="SUPFAM" id="SSF75304">
    <property type="entry name" value="Amidase signature (AS) enzymes"/>
    <property type="match status" value="1"/>
</dbReference>
<protein>
    <submittedName>
        <fullName evidence="3">Allophanate hydrolase</fullName>
    </submittedName>
</protein>
<dbReference type="OrthoDB" id="9811471at2"/>
<proteinExistence type="predicted"/>
<dbReference type="RefSeq" id="WP_071312783.1">
    <property type="nucleotide sequence ID" value="NZ_MLQQ01000010.1"/>
</dbReference>
<accession>A0A1S2LNI4</accession>
<organism evidence="3 4">
    <name type="scientific">Anaerobacillus arseniciselenatis</name>
    <dbReference type="NCBI Taxonomy" id="85682"/>
    <lineage>
        <taxon>Bacteria</taxon>
        <taxon>Bacillati</taxon>
        <taxon>Bacillota</taxon>
        <taxon>Bacilli</taxon>
        <taxon>Bacillales</taxon>
        <taxon>Bacillaceae</taxon>
        <taxon>Anaerobacillus</taxon>
    </lineage>
</organism>
<dbReference type="InterPro" id="IPR023631">
    <property type="entry name" value="Amidase_dom"/>
</dbReference>
<reference evidence="3 4" key="1">
    <citation type="submission" date="2016-10" db="EMBL/GenBank/DDBJ databases">
        <title>Draft genome sequences of four alkaliphilic bacteria belonging to the Anaerobacillus genus.</title>
        <authorList>
            <person name="Bassil N.M."/>
            <person name="Lloyd J.R."/>
        </authorList>
    </citation>
    <scope>NUCLEOTIDE SEQUENCE [LARGE SCALE GENOMIC DNA]</scope>
    <source>
        <strain evidence="3 4">DSM 15340</strain>
    </source>
</reference>
<keyword evidence="3" id="KW-0378">Hydrolase</keyword>
<dbReference type="Gene3D" id="3.90.1300.10">
    <property type="entry name" value="Amidase signature (AS) domain"/>
    <property type="match status" value="1"/>
</dbReference>
<gene>
    <name evidence="3" type="ORF">BKP35_07760</name>
</gene>
<dbReference type="PANTHER" id="PTHR11895">
    <property type="entry name" value="TRANSAMIDASE"/>
    <property type="match status" value="1"/>
</dbReference>
<dbReference type="InterPro" id="IPR000120">
    <property type="entry name" value="Amidase"/>
</dbReference>
<evidence type="ECO:0000313" key="3">
    <source>
        <dbReference type="EMBL" id="OIJ14088.1"/>
    </source>
</evidence>
<feature type="domain" description="Allophanate hydrolase C-terminal" evidence="2">
    <location>
        <begin position="462"/>
        <end position="581"/>
    </location>
</feature>
<keyword evidence="4" id="KW-1185">Reference proteome</keyword>
<sequence>MKKVAIPEKLSIEVLQEMYAAGALTPEEVVLEIIERSERDVEMNIWITKPDMKFIGPYLEGLQKLDPNEAPLWGMPFAIKDNIDLAGVTTTAGCVGYSFIPEEHAYIVEKLVQAGAIPVGKANLDQFATGLVGTRSPYGETHNALDSSLISGGSSSGSAVSVARGQTAFALGTDTAGSGRVPAALNRLVGFKPSLGAWSTEGVVPACASLDCVTVFANSIDDSKLVDSVVRGVNTQDPWSRNLEKPSYELPTKILLPKGPLYFFGPYEKEYEAAWHHTVETLEKGLIPVEYVDVELFSEAAAILYDGPWIAERWAALGEFIEANPDTAFEVTEKILRSGSGDHYDAASVFEAMYKLKELKNKTSKLLKGAVFIMPTAGGTWTRDEVRENPIATNSDMGRYTNHCNLLDLCAIAVPTKDTTDNIPFGITMFAEADQEGYIFGLAKLFSGEELPTDKEKVRTTLVAVCGLHMRSFALEKQMIEYGATFIREDLTADKYKFIKLPTTPAKPGLLKRDQGGSSIEVEIWKMPLKEFGKFATAIPSPLGIGKVELQDGAEVPGFICEGYAEAGALDITSLKSWRKVTL</sequence>
<name>A0A1S2LNI4_9BACI</name>
<dbReference type="InterPro" id="IPR053844">
    <property type="entry name" value="AH_C"/>
</dbReference>
<evidence type="ECO:0000313" key="4">
    <source>
        <dbReference type="Proteomes" id="UP000180098"/>
    </source>
</evidence>
<dbReference type="GO" id="GO:0016787">
    <property type="term" value="F:hydrolase activity"/>
    <property type="evidence" value="ECO:0007669"/>
    <property type="project" value="UniProtKB-KW"/>
</dbReference>
<evidence type="ECO:0000259" key="1">
    <source>
        <dbReference type="Pfam" id="PF01425"/>
    </source>
</evidence>
<dbReference type="AlphaFoldDB" id="A0A1S2LNI4"/>
<dbReference type="EMBL" id="MLQQ01000010">
    <property type="protein sequence ID" value="OIJ14088.1"/>
    <property type="molecule type" value="Genomic_DNA"/>
</dbReference>